<accession>A0A5D0WK52</accession>
<name>A0A5D0WK52_9FIRM</name>
<gene>
    <name evidence="4" type="ORF">FXB42_12365</name>
</gene>
<dbReference type="Pfam" id="PF05378">
    <property type="entry name" value="Hydant_A_N"/>
    <property type="match status" value="1"/>
</dbReference>
<dbReference type="InterPro" id="IPR008040">
    <property type="entry name" value="Hydant_A_N"/>
</dbReference>
<feature type="domain" description="Hydantoinase/oxoprolinase N-terminal" evidence="2">
    <location>
        <begin position="3"/>
        <end position="188"/>
    </location>
</feature>
<evidence type="ECO:0000259" key="3">
    <source>
        <dbReference type="Pfam" id="PF19278"/>
    </source>
</evidence>
<dbReference type="GO" id="GO:0005829">
    <property type="term" value="C:cytosol"/>
    <property type="evidence" value="ECO:0007669"/>
    <property type="project" value="TreeGrafter"/>
</dbReference>
<dbReference type="Pfam" id="PF01968">
    <property type="entry name" value="Hydantoinase_A"/>
    <property type="match status" value="1"/>
</dbReference>
<dbReference type="Proteomes" id="UP000322619">
    <property type="component" value="Unassembled WGS sequence"/>
</dbReference>
<feature type="domain" description="Hydantoinase A/oxoprolinase" evidence="1">
    <location>
        <begin position="209"/>
        <end position="496"/>
    </location>
</feature>
<dbReference type="GO" id="GO:0006749">
    <property type="term" value="P:glutathione metabolic process"/>
    <property type="evidence" value="ECO:0007669"/>
    <property type="project" value="TreeGrafter"/>
</dbReference>
<dbReference type="InterPro" id="IPR049517">
    <property type="entry name" value="ACX-like_C"/>
</dbReference>
<dbReference type="EMBL" id="VSLA01000025">
    <property type="protein sequence ID" value="TYC84549.1"/>
    <property type="molecule type" value="Genomic_DNA"/>
</dbReference>
<evidence type="ECO:0000259" key="2">
    <source>
        <dbReference type="Pfam" id="PF05378"/>
    </source>
</evidence>
<sequence length="696" mass="75811">MIKIAIDTGGTFTDYTSVGGFGDQAEQRIALKNPTNHDHPAQGILAGLKELAMVWGTDLETLLKETEKISLGTTLALNALLEKKGVKTALFTTEGFRDALEIRRAQLANQWDLAIENPMVLVPRRLRLGIEQRMDYQGQIIKPLNEATVRAACQKCREADVKAIAVCYLFSFLNPAHEKRTAEIIREELPDVFVSLSSEVSPRIREYERTTTTVINAYCTPVLADYLKNVKKELAAFGWDKPVHIMKNSGGLSDSGALESFGVKTLLSGPAGGAVGNEALGKTLGRTHTVLADMGGTSFDLHVVSGGVNQLVPQTELDGYPLSIPMIDIRSIGAGGGSIAHVEAGGRVQIGPDSAGSIPGPACYNQGGENPTVTDALLVLGLINGDNFLGGKLPLSMEQAVKAIKEKVADPLNLSVQDAARIIYSITAEMMADAMRLVTTQKGNDPRIYSLISAGGAFGLFAARIMESLQMPEALIPVQGPVFCSWGMLGAACRYDINQSILMEKRNWDAKRLNTMVAAMKAEGTAKLKRLGVAKNRQRFDLMLEMRYVSQHHEISVPWTLGEFSPESIKDVEQAFYQTHEAIYEYAEVKDWEIIDLHLACSERDQENILFPTSKATSNDTTKSVTTKTVVGEVFNCQGEIAVPVYRDGDLKESISGPALIDFTYTTLIVPKGYYCIAEDEGIFALRKEATHESAN</sequence>
<feature type="domain" description="Acetophenone carboxylase-like C-terminal" evidence="3">
    <location>
        <begin position="507"/>
        <end position="687"/>
    </location>
</feature>
<evidence type="ECO:0000259" key="1">
    <source>
        <dbReference type="Pfam" id="PF01968"/>
    </source>
</evidence>
<dbReference type="PANTHER" id="PTHR11365:SF23">
    <property type="entry name" value="HYPOTHETICAL 5-OXOPROLINASE (EUROFUNG)-RELATED"/>
    <property type="match status" value="1"/>
</dbReference>
<comment type="caution">
    <text evidence="4">The sequence shown here is derived from an EMBL/GenBank/DDBJ whole genome shotgun (WGS) entry which is preliminary data.</text>
</comment>
<dbReference type="Pfam" id="PF19278">
    <property type="entry name" value="Hydant_A_C"/>
    <property type="match status" value="1"/>
</dbReference>
<dbReference type="RefSeq" id="WP_148638031.1">
    <property type="nucleotide sequence ID" value="NZ_VSLA01000025.1"/>
</dbReference>
<protein>
    <submittedName>
        <fullName evidence="4">Hydantoinase/oxoprolinase family protein</fullName>
    </submittedName>
</protein>
<dbReference type="InterPro" id="IPR045079">
    <property type="entry name" value="Oxoprolinase-like"/>
</dbReference>
<dbReference type="AlphaFoldDB" id="A0A5D0WK52"/>
<proteinExistence type="predicted"/>
<dbReference type="GO" id="GO:0017168">
    <property type="term" value="F:5-oxoprolinase (ATP-hydrolyzing) activity"/>
    <property type="evidence" value="ECO:0007669"/>
    <property type="project" value="TreeGrafter"/>
</dbReference>
<evidence type="ECO:0000313" key="4">
    <source>
        <dbReference type="EMBL" id="TYC84549.1"/>
    </source>
</evidence>
<dbReference type="InterPro" id="IPR002821">
    <property type="entry name" value="Hydantoinase_A"/>
</dbReference>
<dbReference type="PANTHER" id="PTHR11365">
    <property type="entry name" value="5-OXOPROLINASE RELATED"/>
    <property type="match status" value="1"/>
</dbReference>
<organism evidence="4 5">
    <name type="scientific">Acetobacterium wieringae</name>
    <dbReference type="NCBI Taxonomy" id="52694"/>
    <lineage>
        <taxon>Bacteria</taxon>
        <taxon>Bacillati</taxon>
        <taxon>Bacillota</taxon>
        <taxon>Clostridia</taxon>
        <taxon>Eubacteriales</taxon>
        <taxon>Eubacteriaceae</taxon>
        <taxon>Acetobacterium</taxon>
    </lineage>
</organism>
<evidence type="ECO:0000313" key="5">
    <source>
        <dbReference type="Proteomes" id="UP000322619"/>
    </source>
</evidence>
<reference evidence="4 5" key="1">
    <citation type="submission" date="2019-08" db="EMBL/GenBank/DDBJ databases">
        <title>Isolation and enrichment of carboxydotrophic bacteria from anaerobic sludge for the production of bio-based chemicals from syngas.</title>
        <authorList>
            <person name="Antares A.L."/>
            <person name="Moreira J."/>
            <person name="Diender M."/>
            <person name="Parshina S.N."/>
            <person name="Stams A.J.M."/>
            <person name="Alves M."/>
            <person name="Alves J.I."/>
            <person name="Sousa D.Z."/>
        </authorList>
    </citation>
    <scope>NUCLEOTIDE SEQUENCE [LARGE SCALE GENOMIC DNA]</scope>
    <source>
        <strain evidence="4 5">JM</strain>
    </source>
</reference>